<dbReference type="RefSeq" id="WP_062178978.1">
    <property type="nucleotide sequence ID" value="NZ_BBXL01000006.1"/>
</dbReference>
<name>A0A1M5F8M6_9BACT</name>
<dbReference type="OrthoDB" id="997000at2"/>
<dbReference type="Proteomes" id="UP000184480">
    <property type="component" value="Unassembled WGS sequence"/>
</dbReference>
<organism evidence="1 2">
    <name type="scientific">Dysgonomonas macrotermitis</name>
    <dbReference type="NCBI Taxonomy" id="1346286"/>
    <lineage>
        <taxon>Bacteria</taxon>
        <taxon>Pseudomonadati</taxon>
        <taxon>Bacteroidota</taxon>
        <taxon>Bacteroidia</taxon>
        <taxon>Bacteroidales</taxon>
        <taxon>Dysgonomonadaceae</taxon>
        <taxon>Dysgonomonas</taxon>
    </lineage>
</organism>
<sequence>MSKLNYKVLYHFENEKVAIVEIKRNGLINADKAQEYLWLFYDKPNDMLSKLEFVSMDSNDSGESRKFENATIEFNLQSATFKEKGKVLKLDVINADKSLSTALKEAIGDYLLLQSFRSERY</sequence>
<evidence type="ECO:0000313" key="2">
    <source>
        <dbReference type="Proteomes" id="UP000184480"/>
    </source>
</evidence>
<proteinExistence type="predicted"/>
<gene>
    <name evidence="1" type="ORF">SAMN05444362_11177</name>
</gene>
<reference evidence="2" key="1">
    <citation type="submission" date="2016-11" db="EMBL/GenBank/DDBJ databases">
        <authorList>
            <person name="Varghese N."/>
            <person name="Submissions S."/>
        </authorList>
    </citation>
    <scope>NUCLEOTIDE SEQUENCE [LARGE SCALE GENOMIC DNA]</scope>
    <source>
        <strain evidence="2">DSM 27370</strain>
    </source>
</reference>
<protein>
    <submittedName>
        <fullName evidence="1">Uncharacterized protein</fullName>
    </submittedName>
</protein>
<accession>A0A1M5F8M6</accession>
<dbReference type="EMBL" id="FQUC01000011">
    <property type="protein sequence ID" value="SHF87421.1"/>
    <property type="molecule type" value="Genomic_DNA"/>
</dbReference>
<dbReference type="AlphaFoldDB" id="A0A1M5F8M6"/>
<evidence type="ECO:0000313" key="1">
    <source>
        <dbReference type="EMBL" id="SHF87421.1"/>
    </source>
</evidence>
<keyword evidence="2" id="KW-1185">Reference proteome</keyword>